<dbReference type="PROSITE" id="PS00639">
    <property type="entry name" value="THIOL_PROTEASE_HIS"/>
    <property type="match status" value="1"/>
</dbReference>
<dbReference type="GO" id="GO:0006508">
    <property type="term" value="P:proteolysis"/>
    <property type="evidence" value="ECO:0007669"/>
    <property type="project" value="UniProtKB-KW"/>
</dbReference>
<dbReference type="CDD" id="cd02248">
    <property type="entry name" value="Peptidase_C1A"/>
    <property type="match status" value="1"/>
</dbReference>
<dbReference type="PROSITE" id="PS00640">
    <property type="entry name" value="THIOL_PROTEASE_ASN"/>
    <property type="match status" value="1"/>
</dbReference>
<dbReference type="Pfam" id="PF00031">
    <property type="entry name" value="Cystatin"/>
    <property type="match status" value="3"/>
</dbReference>
<dbReference type="SMART" id="SM00043">
    <property type="entry name" value="CY"/>
    <property type="match status" value="10"/>
</dbReference>
<dbReference type="SMART" id="SM00848">
    <property type="entry name" value="Inhibitor_I29"/>
    <property type="match status" value="1"/>
</dbReference>
<dbReference type="InterPro" id="IPR038765">
    <property type="entry name" value="Papain-like_cys_pep_sf"/>
</dbReference>
<keyword evidence="7" id="KW-0325">Glycoprotein</keyword>
<keyword evidence="13" id="KW-1185">Reference proteome</keyword>
<evidence type="ECO:0000313" key="12">
    <source>
        <dbReference type="EMBL" id="CAG9136556.1"/>
    </source>
</evidence>
<protein>
    <submittedName>
        <fullName evidence="12">(diamondback moth) hypothetical protein</fullName>
    </submittedName>
</protein>
<comment type="caution">
    <text evidence="12">The sequence shown here is derived from an EMBL/GenBank/DDBJ whole genome shotgun (WGS) entry which is preliminary data.</text>
</comment>
<proteinExistence type="predicted"/>
<dbReference type="GO" id="GO:0005576">
    <property type="term" value="C:extracellular region"/>
    <property type="evidence" value="ECO:0007669"/>
    <property type="project" value="TreeGrafter"/>
</dbReference>
<keyword evidence="6" id="KW-1015">Disulfide bond</keyword>
<keyword evidence="1" id="KW-0645">Protease</keyword>
<gene>
    <name evidence="12" type="ORF">PLXY2_LOCUS14797</name>
</gene>
<organism evidence="12 13">
    <name type="scientific">Plutella xylostella</name>
    <name type="common">Diamondback moth</name>
    <name type="synonym">Plutella maculipennis</name>
    <dbReference type="NCBI Taxonomy" id="51655"/>
    <lineage>
        <taxon>Eukaryota</taxon>
        <taxon>Metazoa</taxon>
        <taxon>Ecdysozoa</taxon>
        <taxon>Arthropoda</taxon>
        <taxon>Hexapoda</taxon>
        <taxon>Insecta</taxon>
        <taxon>Pterygota</taxon>
        <taxon>Neoptera</taxon>
        <taxon>Endopterygota</taxon>
        <taxon>Lepidoptera</taxon>
        <taxon>Glossata</taxon>
        <taxon>Ditrysia</taxon>
        <taxon>Yponomeutoidea</taxon>
        <taxon>Plutellidae</taxon>
        <taxon>Plutella</taxon>
    </lineage>
</organism>
<feature type="domain" description="Cathepsin propeptide inhibitor" evidence="11">
    <location>
        <begin position="1398"/>
        <end position="1456"/>
    </location>
</feature>
<dbReference type="PANTHER" id="PTHR13814">
    <property type="entry name" value="FETUIN"/>
    <property type="match status" value="1"/>
</dbReference>
<dbReference type="SUPFAM" id="SSF54403">
    <property type="entry name" value="Cystatin/monellin"/>
    <property type="match status" value="10"/>
</dbReference>
<feature type="domain" description="Cystatin" evidence="9">
    <location>
        <begin position="167"/>
        <end position="260"/>
    </location>
</feature>
<keyword evidence="4" id="KW-0788">Thiol protease</keyword>
<feature type="domain" description="Cystatin" evidence="9">
    <location>
        <begin position="644"/>
        <end position="733"/>
    </location>
</feature>
<dbReference type="FunFam" id="3.90.70.10:FF:000130">
    <property type="entry name" value="Cysteine proteinase 1"/>
    <property type="match status" value="1"/>
</dbReference>
<dbReference type="Pfam" id="PF00112">
    <property type="entry name" value="Peptidase_C1"/>
    <property type="match status" value="1"/>
</dbReference>
<dbReference type="InterPro" id="IPR025661">
    <property type="entry name" value="Pept_asp_AS"/>
</dbReference>
<feature type="domain" description="Cystatin" evidence="9">
    <location>
        <begin position="522"/>
        <end position="614"/>
    </location>
</feature>
<dbReference type="InterPro" id="IPR000010">
    <property type="entry name" value="Cystatin_dom"/>
</dbReference>
<dbReference type="GO" id="GO:0004869">
    <property type="term" value="F:cysteine-type endopeptidase inhibitor activity"/>
    <property type="evidence" value="ECO:0007669"/>
    <property type="project" value="InterPro"/>
</dbReference>
<dbReference type="PANTHER" id="PTHR13814:SF16">
    <property type="entry name" value="CYSTATIN"/>
    <property type="match status" value="1"/>
</dbReference>
<evidence type="ECO:0000259" key="9">
    <source>
        <dbReference type="SMART" id="SM00043"/>
    </source>
</evidence>
<dbReference type="InterPro" id="IPR000169">
    <property type="entry name" value="Pept_cys_AS"/>
</dbReference>
<feature type="chain" id="PRO_5035880177" evidence="8">
    <location>
        <begin position="25"/>
        <end position="1703"/>
    </location>
</feature>
<dbReference type="InterPro" id="IPR039417">
    <property type="entry name" value="Peptidase_C1A_papain-like"/>
</dbReference>
<evidence type="ECO:0000256" key="1">
    <source>
        <dbReference type="ARBA" id="ARBA00022670"/>
    </source>
</evidence>
<evidence type="ECO:0000259" key="10">
    <source>
        <dbReference type="SMART" id="SM00645"/>
    </source>
</evidence>
<keyword evidence="5" id="KW-0865">Zymogen</keyword>
<keyword evidence="2 8" id="KW-0732">Signal</keyword>
<evidence type="ECO:0000256" key="6">
    <source>
        <dbReference type="ARBA" id="ARBA00023157"/>
    </source>
</evidence>
<name>A0A8S4G7D8_PLUXY</name>
<feature type="domain" description="Cystatin" evidence="9">
    <location>
        <begin position="960"/>
        <end position="1052"/>
    </location>
</feature>
<dbReference type="GO" id="GO:0008234">
    <property type="term" value="F:cysteine-type peptidase activity"/>
    <property type="evidence" value="ECO:0007669"/>
    <property type="project" value="UniProtKB-KW"/>
</dbReference>
<dbReference type="InterPro" id="IPR050735">
    <property type="entry name" value="Kininogen_Fetuin_HRG"/>
</dbReference>
<evidence type="ECO:0000313" key="13">
    <source>
        <dbReference type="Proteomes" id="UP000653454"/>
    </source>
</evidence>
<evidence type="ECO:0000256" key="2">
    <source>
        <dbReference type="ARBA" id="ARBA00022729"/>
    </source>
</evidence>
<dbReference type="SMART" id="SM00645">
    <property type="entry name" value="Pept_C1"/>
    <property type="match status" value="1"/>
</dbReference>
<evidence type="ECO:0000256" key="3">
    <source>
        <dbReference type="ARBA" id="ARBA00022801"/>
    </source>
</evidence>
<dbReference type="InterPro" id="IPR000668">
    <property type="entry name" value="Peptidase_C1A_C"/>
</dbReference>
<dbReference type="Gene3D" id="3.90.70.10">
    <property type="entry name" value="Cysteine proteinases"/>
    <property type="match status" value="1"/>
</dbReference>
<dbReference type="Gene3D" id="3.10.450.10">
    <property type="match status" value="10"/>
</dbReference>
<reference evidence="12" key="1">
    <citation type="submission" date="2020-11" db="EMBL/GenBank/DDBJ databases">
        <authorList>
            <person name="Whiteford S."/>
        </authorList>
    </citation>
    <scope>NUCLEOTIDE SEQUENCE</scope>
</reference>
<accession>A0A8S4G7D8</accession>
<feature type="domain" description="Cystatin" evidence="9">
    <location>
        <begin position="1277"/>
        <end position="1379"/>
    </location>
</feature>
<evidence type="ECO:0000256" key="8">
    <source>
        <dbReference type="SAM" id="SignalP"/>
    </source>
</evidence>
<feature type="domain" description="Cystatin" evidence="9">
    <location>
        <begin position="425"/>
        <end position="514"/>
    </location>
</feature>
<dbReference type="Proteomes" id="UP000653454">
    <property type="component" value="Unassembled WGS sequence"/>
</dbReference>
<feature type="domain" description="Peptidase C1A papain C-terminal" evidence="10">
    <location>
        <begin position="1485"/>
        <end position="1702"/>
    </location>
</feature>
<dbReference type="PRINTS" id="PR00705">
    <property type="entry name" value="PAPAIN"/>
</dbReference>
<dbReference type="EMBL" id="CAJHNJ030000146">
    <property type="protein sequence ID" value="CAG9136556.1"/>
    <property type="molecule type" value="Genomic_DNA"/>
</dbReference>
<feature type="domain" description="Cystatin" evidence="9">
    <location>
        <begin position="741"/>
        <end position="833"/>
    </location>
</feature>
<feature type="domain" description="Cystatin" evidence="9">
    <location>
        <begin position="863"/>
        <end position="952"/>
    </location>
</feature>
<dbReference type="InterPro" id="IPR013201">
    <property type="entry name" value="Prot_inhib_I29"/>
</dbReference>
<dbReference type="InterPro" id="IPR025660">
    <property type="entry name" value="Pept_his_AS"/>
</dbReference>
<dbReference type="PROSITE" id="PS00139">
    <property type="entry name" value="THIOL_PROTEASE_CYS"/>
    <property type="match status" value="1"/>
</dbReference>
<dbReference type="Pfam" id="PF08246">
    <property type="entry name" value="Inhibitor_I29"/>
    <property type="match status" value="1"/>
</dbReference>
<dbReference type="SUPFAM" id="SSF54001">
    <property type="entry name" value="Cysteine proteinases"/>
    <property type="match status" value="1"/>
</dbReference>
<dbReference type="InterPro" id="IPR046350">
    <property type="entry name" value="Cystatin_sf"/>
</dbReference>
<dbReference type="CDD" id="cd00042">
    <property type="entry name" value="CY"/>
    <property type="match status" value="10"/>
</dbReference>
<keyword evidence="3" id="KW-0378">Hydrolase</keyword>
<feature type="domain" description="Cystatin" evidence="9">
    <location>
        <begin position="1170"/>
        <end position="1272"/>
    </location>
</feature>
<feature type="domain" description="Cystatin" evidence="9">
    <location>
        <begin position="1060"/>
        <end position="1162"/>
    </location>
</feature>
<evidence type="ECO:0000256" key="4">
    <source>
        <dbReference type="ARBA" id="ARBA00022807"/>
    </source>
</evidence>
<evidence type="ECO:0000256" key="7">
    <source>
        <dbReference type="ARBA" id="ARBA00023180"/>
    </source>
</evidence>
<sequence>MLPTSVVVTSIKCLLLLTTATVYGQDINYLSTFKDYLNSQVNQPYVYEDALLLNQQDSGDNVIIEVNFKVSEKSNPKSFKLLKCTATIASDQDGGLSLPEGHHCQEDLAVARYNVTDNVDGQDQAEEASTEVIHEILVELDNEVQSDTAVTSGEQFVAVPRQSPEAPCIGCSSIVNTSAAGVTDLARLAVADLNRHVTNATHTLDQVLRVERQVQVNGVRYIMTLAVDYIDTYQESGSKTCKISILEKPWVKRLDGSKYRAVLSNNCTEEWIYDVNNDNNNEEDNIKAIHTVEAQAAPSTERTLTDEELKLLEDQIIPNTQDKLQENVPTTTETQTSATEKVQNVFEVNSSPDLYNKEETGENREPVLTKEKQEVIDGLMNFFDDRDDLVNLEKNLLRRQTLQKRDVANENINSVDKVQSHPKIKFVGAPATVDPSDPKYRVIAEKSLKKYTADTGLGSEYSVLSVEHATTQLVAGTLTRVDFTAGARDQPVRCHSVLYERPWENFEQLNVTCDFHNLKKRGMPGAPEALNVSDPKYHALAVEALAKYTMDSGDTTPYQVVSVLSGTKQVVAGSSTRLVFAVRAAPTGPATATCEAVVWEQPWRKFKEIKVTCNLNNRQKREAPNDHDSVEKHQTIVRNHPEINFVGAPATVDPSDPKYRVIAEKSLKKYTADTGLGSEYSVLSVEHATTQLVAGTLTTVDFTAGARDQPVRCHSVLYERPWENFEQLNVTCDFHNLKKRGMLGAPEALNVSDPKYHALAVEALAKYTLDSGDPTPYQVVSVLSGTEQVVAGSSTRLVFAVRAAPTGPATGTCEAVVWEQPWRKFKEIKVTCNLENRQKREAPNDQESVEKHQTIVRNHPEINFVGAPATVDPSDPKYRVIAEKSLKKYTADTGLGSEYSVLSVERASTQLVAGTLTRVDFTAGARDQPVRCHSVLYERPWENFEQLNVTCDFHNLKKRGMLGAPEALNVSDPKYHALAVEALAKYTLDSGDPTPYQVASVLSGTKQVVAGSSTRLVFAVRAAPTGPATATCEAVVWEQPWRKFKEINVTCNLNNRQKRETPNALPADEQILVQEAIERYQQLSNTKYAYRVMKVLNVTRQSPDGLITKMEFEVSPTKCKVTDDIATISACELRHTHAKLLCLTTVHQNSPTDQKTFDIICEEKQKKHKHPIDNDENVQQLIQEAIDKLESNQLHTNKQRLLQIHKHYTNVTSTKVTTIDFDLAYTSCLKYEIIEDVENCKFIDSIPPRHCVASIYERHWMTNGKYIDVNCDSDEQAVAGGTIDSNVTIALANEALKHVEAKYPHPNKQIVVKIISAERQVVAGVHWRLKMEIGLATCPALTPRATCRRDPEAPTKFCRANIWVQPSGDHPPIYRVSCEDQDEATTEMYEKLQAQKLFADFVGTYRPTYALDRIELGRRFEIFRENVKKMHELNTHERGTATYGVTRFADLTREEFTKRHLGLKPELKDHNQIPRAMASIPQVELPAGFDWREKGAVTEVKNQGACGSCWAFSVTGNVEGQYQLKTGKLLSLSEQELVDCDKLDNGCNGGLPDNAYRAIEQLGGLEVESDYPYDGADDKCSFNKTLSRVQISGAVNISSDETDMAKWLVQHGPISIGINANAMQFYVGGVSHPWKMLCNPKNIDHGVLIVGYGVKQYPLFKRTMPYWIVKNSWGPLWGEQGYYRVYRGDGTCGVNQMASSALI</sequence>
<feature type="signal peptide" evidence="8">
    <location>
        <begin position="1"/>
        <end position="24"/>
    </location>
</feature>
<evidence type="ECO:0000256" key="5">
    <source>
        <dbReference type="ARBA" id="ARBA00023145"/>
    </source>
</evidence>
<dbReference type="Pfam" id="PF16845">
    <property type="entry name" value="SQAPI"/>
    <property type="match status" value="3"/>
</dbReference>
<evidence type="ECO:0000259" key="11">
    <source>
        <dbReference type="SMART" id="SM00848"/>
    </source>
</evidence>